<dbReference type="Proteomes" id="UP000239649">
    <property type="component" value="Unassembled WGS sequence"/>
</dbReference>
<reference evidence="2 3" key="1">
    <citation type="journal article" date="2018" name="Plant J.">
        <title>Genome sequences of Chlorella sorokiniana UTEX 1602 and Micractinium conductrix SAG 241.80: implications to maltose excretion by a green alga.</title>
        <authorList>
            <person name="Arriola M.B."/>
            <person name="Velmurugan N."/>
            <person name="Zhang Y."/>
            <person name="Plunkett M.H."/>
            <person name="Hondzo H."/>
            <person name="Barney B.M."/>
        </authorList>
    </citation>
    <scope>NUCLEOTIDE SEQUENCE [LARGE SCALE GENOMIC DNA]</scope>
    <source>
        <strain evidence="2 3">SAG 241.80</strain>
    </source>
</reference>
<accession>A0A2P6VNQ2</accession>
<feature type="compositionally biased region" description="Pro residues" evidence="1">
    <location>
        <begin position="57"/>
        <end position="72"/>
    </location>
</feature>
<feature type="compositionally biased region" description="Acidic residues" evidence="1">
    <location>
        <begin position="394"/>
        <end position="403"/>
    </location>
</feature>
<gene>
    <name evidence="2" type="ORF">C2E20_1323</name>
</gene>
<evidence type="ECO:0000256" key="1">
    <source>
        <dbReference type="SAM" id="MobiDB-lite"/>
    </source>
</evidence>
<feature type="compositionally biased region" description="Gly residues" evidence="1">
    <location>
        <begin position="487"/>
        <end position="498"/>
    </location>
</feature>
<evidence type="ECO:0000313" key="3">
    <source>
        <dbReference type="Proteomes" id="UP000239649"/>
    </source>
</evidence>
<feature type="compositionally biased region" description="Basic and acidic residues" evidence="1">
    <location>
        <begin position="404"/>
        <end position="414"/>
    </location>
</feature>
<feature type="compositionally biased region" description="Low complexity" evidence="1">
    <location>
        <begin position="352"/>
        <end position="384"/>
    </location>
</feature>
<keyword evidence="3" id="KW-1185">Reference proteome</keyword>
<feature type="compositionally biased region" description="Basic and acidic residues" evidence="1">
    <location>
        <begin position="39"/>
        <end position="56"/>
    </location>
</feature>
<protein>
    <submittedName>
        <fullName evidence="2">E3 ubiquitin-ligase RNF213 isoform X1</fullName>
    </submittedName>
</protein>
<name>A0A2P6VNQ2_9CHLO</name>
<comment type="caution">
    <text evidence="2">The sequence shown here is derived from an EMBL/GenBank/DDBJ whole genome shotgun (WGS) entry which is preliminary data.</text>
</comment>
<feature type="compositionally biased region" description="Gly residues" evidence="1">
    <location>
        <begin position="674"/>
        <end position="686"/>
    </location>
</feature>
<feature type="region of interest" description="Disordered" evidence="1">
    <location>
        <begin position="352"/>
        <end position="467"/>
    </location>
</feature>
<organism evidence="2 3">
    <name type="scientific">Micractinium conductrix</name>
    <dbReference type="NCBI Taxonomy" id="554055"/>
    <lineage>
        <taxon>Eukaryota</taxon>
        <taxon>Viridiplantae</taxon>
        <taxon>Chlorophyta</taxon>
        <taxon>core chlorophytes</taxon>
        <taxon>Trebouxiophyceae</taxon>
        <taxon>Chlorellales</taxon>
        <taxon>Chlorellaceae</taxon>
        <taxon>Chlorella clade</taxon>
        <taxon>Micractinium</taxon>
    </lineage>
</organism>
<feature type="compositionally biased region" description="Basic and acidic residues" evidence="1">
    <location>
        <begin position="700"/>
        <end position="709"/>
    </location>
</feature>
<dbReference type="EMBL" id="LHPF02000002">
    <property type="protein sequence ID" value="PSC75733.1"/>
    <property type="molecule type" value="Genomic_DNA"/>
</dbReference>
<dbReference type="GO" id="GO:0016874">
    <property type="term" value="F:ligase activity"/>
    <property type="evidence" value="ECO:0007669"/>
    <property type="project" value="UniProtKB-KW"/>
</dbReference>
<feature type="region of interest" description="Disordered" evidence="1">
    <location>
        <begin position="27"/>
        <end position="99"/>
    </location>
</feature>
<sequence>MQVLRSHNPTLARPLVGAPRSRSAIGTARLNLGRNVKAAAHEDRDHPVGRPFDDPHQTPPPHSPPSRPPGAPPTTASGDSFASHKPSESGGDPSSWTFSSLATSDLELGNDAITGSTLETPEQLEGDRHKAAARLAQADAAREAGEAREAAQGIARLVLEGLREERAAAAAAAAPKEDDISDALFMNPSDAEEARAEEAAAAAQARANLAADESTAAEREDRYQGILQAIDSLGATEHRGASDPEDEMHSPEADHLMHVVEDQAAASFDAIRHTVDELGEGEEAAKLIAESYRGRNLEAEALSTMDPSDPMPHPGDRYLGRSALPSRAAPPGGMTPHLNQARSHFERRSGLLLPPARGGAAGQGQHSARGGAGAAWLPPGATATEAQAGHEPVGGEEQEEEDKAAEAAARRAGEEEADDQIGLLGGQEGRAASGAPAPPPPSAAAAADAGPGSGVGPDDQIDYEQDALRGADALYYASEHAAQPEVNGGGVRGGGAGGNIEAPEEFDVEGDALRGSDAMFYFKAAPAGQPHGGSRARRSRVDSLFYFKGHRGAGGGGQREPLPGSEEPPGVESLAEDGHGTVWGALTSHDEEHSSFRRALEEAAAEASSHGLAAYYRSSIHRQSSLAQGGGKHPGPLGRRAAVRAAAAAGHPAQPRAPPSQAGAGRAAAAARGGAAGASSGGGGSGKPQHGEGILASLRRRQEDQREAEQSMGQLADRPRGGRGPGEPKPPADVARVLEVATGRSAAAGLVAAVMTEVLTQQSVLSQLLGSAQLWLGRAAMALWVALIAYETVHSNRPAFGTLFYLWF</sequence>
<feature type="region of interest" description="Disordered" evidence="1">
    <location>
        <begin position="623"/>
        <end position="732"/>
    </location>
</feature>
<proteinExistence type="predicted"/>
<dbReference type="OrthoDB" id="514884at2759"/>
<feature type="region of interest" description="Disordered" evidence="1">
    <location>
        <begin position="547"/>
        <end position="608"/>
    </location>
</feature>
<dbReference type="STRING" id="554055.A0A2P6VNQ2"/>
<dbReference type="AlphaFoldDB" id="A0A2P6VNQ2"/>
<feature type="compositionally biased region" description="Low complexity" evidence="1">
    <location>
        <begin position="634"/>
        <end position="673"/>
    </location>
</feature>
<evidence type="ECO:0000313" key="2">
    <source>
        <dbReference type="EMBL" id="PSC75733.1"/>
    </source>
</evidence>
<feature type="compositionally biased region" description="Basic and acidic residues" evidence="1">
    <location>
        <begin position="588"/>
        <end position="601"/>
    </location>
</feature>
<feature type="region of interest" description="Disordered" evidence="1">
    <location>
        <begin position="301"/>
        <end position="339"/>
    </location>
</feature>
<feature type="region of interest" description="Disordered" evidence="1">
    <location>
        <begin position="481"/>
        <end position="502"/>
    </location>
</feature>